<proteinExistence type="predicted"/>
<accession>A0A816B235</accession>
<comment type="caution">
    <text evidence="2">The sequence shown here is derived from an EMBL/GenBank/DDBJ whole genome shotgun (WGS) entry which is preliminary data.</text>
</comment>
<sequence length="255" mass="29362">MIFIDKIFTKTTSNRVCFTGSFLCNGTQTKLDHNNCTDYEQFQSFSTYLLLSNSFQCQYSTIITALHRTGLIPNEYSFYVCNGSNKIISFRLLNDGYADCLFKDRLKLNHIDIVVPHHFSPIFADSSRFLAAGTDRAIITWAGDAIEHLLFGFRLQYYGAAQPKFQIDDIITKTNNMRRYRIVPIDYLKSLFQPETYQNVKNMSSLQIRKEILLSSLVLDEELEKFQGKRVFDPNDEHNLALSPPSSDKNDSSKK</sequence>
<name>A0A816B235_ADIRI</name>
<feature type="region of interest" description="Disordered" evidence="1">
    <location>
        <begin position="234"/>
        <end position="255"/>
    </location>
</feature>
<keyword evidence="3" id="KW-1185">Reference proteome</keyword>
<dbReference type="EMBL" id="CAJNOR010006795">
    <property type="protein sequence ID" value="CAF1603735.1"/>
    <property type="molecule type" value="Genomic_DNA"/>
</dbReference>
<gene>
    <name evidence="2" type="ORF">XAT740_LOCUS48015</name>
</gene>
<evidence type="ECO:0000256" key="1">
    <source>
        <dbReference type="SAM" id="MobiDB-lite"/>
    </source>
</evidence>
<protein>
    <submittedName>
        <fullName evidence="2">Uncharacterized protein</fullName>
    </submittedName>
</protein>
<dbReference type="AlphaFoldDB" id="A0A816B235"/>
<evidence type="ECO:0000313" key="3">
    <source>
        <dbReference type="Proteomes" id="UP000663828"/>
    </source>
</evidence>
<dbReference type="Proteomes" id="UP000663828">
    <property type="component" value="Unassembled WGS sequence"/>
</dbReference>
<reference evidence="2" key="1">
    <citation type="submission" date="2021-02" db="EMBL/GenBank/DDBJ databases">
        <authorList>
            <person name="Nowell W R."/>
        </authorList>
    </citation>
    <scope>NUCLEOTIDE SEQUENCE</scope>
</reference>
<evidence type="ECO:0000313" key="2">
    <source>
        <dbReference type="EMBL" id="CAF1603735.1"/>
    </source>
</evidence>
<organism evidence="2 3">
    <name type="scientific">Adineta ricciae</name>
    <name type="common">Rotifer</name>
    <dbReference type="NCBI Taxonomy" id="249248"/>
    <lineage>
        <taxon>Eukaryota</taxon>
        <taxon>Metazoa</taxon>
        <taxon>Spiralia</taxon>
        <taxon>Gnathifera</taxon>
        <taxon>Rotifera</taxon>
        <taxon>Eurotatoria</taxon>
        <taxon>Bdelloidea</taxon>
        <taxon>Adinetida</taxon>
        <taxon>Adinetidae</taxon>
        <taxon>Adineta</taxon>
    </lineage>
</organism>